<accession>A0ABV4QM94</accession>
<evidence type="ECO:0008006" key="5">
    <source>
        <dbReference type="Google" id="ProtNLM"/>
    </source>
</evidence>
<keyword evidence="2" id="KW-0472">Membrane</keyword>
<evidence type="ECO:0000313" key="4">
    <source>
        <dbReference type="Proteomes" id="UP001569963"/>
    </source>
</evidence>
<feature type="transmembrane region" description="Helical" evidence="2">
    <location>
        <begin position="45"/>
        <end position="64"/>
    </location>
</feature>
<feature type="region of interest" description="Disordered" evidence="1">
    <location>
        <begin position="1"/>
        <end position="21"/>
    </location>
</feature>
<dbReference type="RefSeq" id="WP_371953551.1">
    <property type="nucleotide sequence ID" value="NZ_JAXCEI010000015.1"/>
</dbReference>
<keyword evidence="4" id="KW-1185">Reference proteome</keyword>
<evidence type="ECO:0000256" key="1">
    <source>
        <dbReference type="SAM" id="MobiDB-lite"/>
    </source>
</evidence>
<keyword evidence="2" id="KW-0812">Transmembrane</keyword>
<gene>
    <name evidence="3" type="ORF">SM611_29340</name>
</gene>
<reference evidence="3 4" key="1">
    <citation type="submission" date="2023-11" db="EMBL/GenBank/DDBJ databases">
        <title>Actinomadura monticuli sp. nov., isolated from volcanic ash.</title>
        <authorList>
            <person name="Lee S.D."/>
            <person name="Yang H."/>
            <person name="Kim I.S."/>
        </authorList>
    </citation>
    <scope>NUCLEOTIDE SEQUENCE [LARGE SCALE GENOMIC DNA]</scope>
    <source>
        <strain evidence="3 4">DLS-62</strain>
    </source>
</reference>
<organism evidence="3 4">
    <name type="scientific">Actinomadura monticuli</name>
    <dbReference type="NCBI Taxonomy" id="3097367"/>
    <lineage>
        <taxon>Bacteria</taxon>
        <taxon>Bacillati</taxon>
        <taxon>Actinomycetota</taxon>
        <taxon>Actinomycetes</taxon>
        <taxon>Streptosporangiales</taxon>
        <taxon>Thermomonosporaceae</taxon>
        <taxon>Actinomadura</taxon>
    </lineage>
</organism>
<dbReference type="Proteomes" id="UP001569963">
    <property type="component" value="Unassembled WGS sequence"/>
</dbReference>
<dbReference type="SUPFAM" id="SSF69304">
    <property type="entry name" value="Tricorn protease N-terminal domain"/>
    <property type="match status" value="1"/>
</dbReference>
<protein>
    <recommendedName>
        <fullName evidence="5">WD40 repeat domain-containing protein</fullName>
    </recommendedName>
</protein>
<evidence type="ECO:0000256" key="2">
    <source>
        <dbReference type="SAM" id="Phobius"/>
    </source>
</evidence>
<sequence>MTDDLDRALRGTLSTAAREAPAVPPELLERVEAGHRRMRRRRATAAGLAVAAVIAGTGAAGAVVRSGGEAAPVATAGKLKPVTRADLGTPVKVRERWPDAVRSLPGRLPNGRGLHPVELLDDGTLVGATWSSLQRPDRLWSYDLGAGRASAITDIVVPRGSKIFASDITVGGDRVVWWLSYRVDGRDTVEIWGAPLRGGAARKLAGMRGAEVSTLLIDGATIVWGMGDGVYRMPLSGGEPAKIPGTDGFGIVSWPWIGSPVRDGARSGDITYRSLRNVRTGERRNARLAPFRGTWSCSVTWCAANRPDVGTAVQRRDGKAGRLLTAQQAGPPASVIYGRFLPYFPAGPSTKTHVLYDVETGTLLDTGIRRHNEVMGRGKNDRDPRFFLTGKDVTTLLDLSKIR</sequence>
<name>A0ABV4QM94_9ACTN</name>
<dbReference type="EMBL" id="JAXCEI010000015">
    <property type="protein sequence ID" value="MFA1543054.1"/>
    <property type="molecule type" value="Genomic_DNA"/>
</dbReference>
<comment type="caution">
    <text evidence="3">The sequence shown here is derived from an EMBL/GenBank/DDBJ whole genome shotgun (WGS) entry which is preliminary data.</text>
</comment>
<evidence type="ECO:0000313" key="3">
    <source>
        <dbReference type="EMBL" id="MFA1543054.1"/>
    </source>
</evidence>
<proteinExistence type="predicted"/>
<keyword evidence="2" id="KW-1133">Transmembrane helix</keyword>